<sequence>MIVGLRKWCVNSLNFVAAYLNADIKENIWVRPPDGITIPPGFGCKLQKALYGTKQAGHYPIMLTEIRQALGESFKLKWAEGCESIIGVDITRVDRGFDLKQSCLIQSIINTTWDRTPVTKTPLLAKCNLMTLGERTEGVHWGSRDSTRNSILRQPVGPTHCLPRRCLQHLLGYMAHMTNTCLAL</sequence>
<organism evidence="2 3">
    <name type="scientific">Austropuccinia psidii MF-1</name>
    <dbReference type="NCBI Taxonomy" id="1389203"/>
    <lineage>
        <taxon>Eukaryota</taxon>
        <taxon>Fungi</taxon>
        <taxon>Dikarya</taxon>
        <taxon>Basidiomycota</taxon>
        <taxon>Pucciniomycotina</taxon>
        <taxon>Pucciniomycetes</taxon>
        <taxon>Pucciniales</taxon>
        <taxon>Sphaerophragmiaceae</taxon>
        <taxon>Austropuccinia</taxon>
    </lineage>
</organism>
<dbReference type="InterPro" id="IPR013103">
    <property type="entry name" value="RVT_2"/>
</dbReference>
<gene>
    <name evidence="2" type="ORF">O181_023635</name>
</gene>
<dbReference type="Pfam" id="PF07727">
    <property type="entry name" value="RVT_2"/>
    <property type="match status" value="1"/>
</dbReference>
<proteinExistence type="predicted"/>
<evidence type="ECO:0000259" key="1">
    <source>
        <dbReference type="Pfam" id="PF07727"/>
    </source>
</evidence>
<comment type="caution">
    <text evidence="2">The sequence shown here is derived from an EMBL/GenBank/DDBJ whole genome shotgun (WGS) entry which is preliminary data.</text>
</comment>
<name>A0A9Q3CIW8_9BASI</name>
<dbReference type="EMBL" id="AVOT02007435">
    <property type="protein sequence ID" value="MBW0483920.1"/>
    <property type="molecule type" value="Genomic_DNA"/>
</dbReference>
<protein>
    <recommendedName>
        <fullName evidence="1">Reverse transcriptase Ty1/copia-type domain-containing protein</fullName>
    </recommendedName>
</protein>
<evidence type="ECO:0000313" key="3">
    <source>
        <dbReference type="Proteomes" id="UP000765509"/>
    </source>
</evidence>
<dbReference type="AlphaFoldDB" id="A0A9Q3CIW8"/>
<evidence type="ECO:0000313" key="2">
    <source>
        <dbReference type="EMBL" id="MBW0483920.1"/>
    </source>
</evidence>
<dbReference type="Proteomes" id="UP000765509">
    <property type="component" value="Unassembled WGS sequence"/>
</dbReference>
<keyword evidence="3" id="KW-1185">Reference proteome</keyword>
<accession>A0A9Q3CIW8</accession>
<feature type="domain" description="Reverse transcriptase Ty1/copia-type" evidence="1">
    <location>
        <begin position="6"/>
        <end position="58"/>
    </location>
</feature>
<reference evidence="2" key="1">
    <citation type="submission" date="2021-03" db="EMBL/GenBank/DDBJ databases">
        <title>Draft genome sequence of rust myrtle Austropuccinia psidii MF-1, a brazilian biotype.</title>
        <authorList>
            <person name="Quecine M.C."/>
            <person name="Pachon D.M.R."/>
            <person name="Bonatelli M.L."/>
            <person name="Correr F.H."/>
            <person name="Franceschini L.M."/>
            <person name="Leite T.F."/>
            <person name="Margarido G.R.A."/>
            <person name="Almeida C.A."/>
            <person name="Ferrarezi J.A."/>
            <person name="Labate C.A."/>
        </authorList>
    </citation>
    <scope>NUCLEOTIDE SEQUENCE</scope>
    <source>
        <strain evidence="2">MF-1</strain>
    </source>
</reference>
<dbReference type="OrthoDB" id="2796020at2759"/>